<evidence type="ECO:0000256" key="1">
    <source>
        <dbReference type="SAM" id="SignalP"/>
    </source>
</evidence>
<reference evidence="2" key="1">
    <citation type="submission" date="2019-09" db="EMBL/GenBank/DDBJ databases">
        <authorList>
            <person name="Hjerde E."/>
        </authorList>
    </citation>
    <scope>NUCLEOTIDE SEQUENCE [LARGE SCALE GENOMIC DNA]</scope>
    <source>
        <strain evidence="2">06/09/160</strain>
        <plasmid evidence="2">pAWOD_2</plasmid>
    </source>
</reference>
<feature type="signal peptide" evidence="1">
    <location>
        <begin position="1"/>
        <end position="31"/>
    </location>
</feature>
<protein>
    <submittedName>
        <fullName evidence="2">Outer membrane lipoprotein BfpB</fullName>
    </submittedName>
</protein>
<accession>A0A5Q4ZYT7</accession>
<keyword evidence="2" id="KW-0614">Plasmid</keyword>
<keyword evidence="1" id="KW-0732">Signal</keyword>
<name>A0A5Q4ZYT7_9GAMM</name>
<dbReference type="AlphaFoldDB" id="A0A5Q4ZYT7"/>
<sequence>MINMINMINFSKKYYLAIAISCALISGCSNTDEMEEIDEIKDMHAQLQEMVGKQFELSNTHYRESDDIYVLGQAFETKEDQPLPPIFDVELDFAQFDKIPLDEVLSKINQYYQQYGIIISVESDADFYLRNVESKGSSSSSSTLNLAQDSTATSILPIQQLNTTALSSSSHEGFYPHKLTLNFTHSSLRQMMDLITASTGLWWKYENGRITLNYFIEDTFPLDVSNYSYEITSTQNSNTESDNATSGFNINTASEKAEPLTQLEEQLKKYLSRSGSLALNKFDRTVTVKDTPNNVRRVERFIDDLNYTALTPYSIQADVYEIIWEVNDEKQISWTAAFESASFALNALSPTVISDSGLGGITATKIGGDFDGSNIIGKFLNENASVYSRITNTIKTKNNIPTQLISSQDRAIVSGREVTIDSNGFSQQSVNTKLINEGFNITTRPRLTSDGKVDMEVIVNTKSIGDIKTFGSEEDMVQLEETKQHGTISGIPIRSGETVVLNAYERDLNRAELASLAKSLPWWTGGGKTNKRYKSSLIVMVKPVIMER</sequence>
<keyword evidence="2" id="KW-0449">Lipoprotein</keyword>
<geneLocation type="plasmid" evidence="2">
    <name>pAWOD_2</name>
</geneLocation>
<evidence type="ECO:0000313" key="2">
    <source>
        <dbReference type="EMBL" id="VVV07010.1"/>
    </source>
</evidence>
<proteinExistence type="predicted"/>
<feature type="chain" id="PRO_5024458240" evidence="1">
    <location>
        <begin position="32"/>
        <end position="548"/>
    </location>
</feature>
<gene>
    <name evidence="2" type="primary">bfpB</name>
    <name evidence="2" type="ORF">AW0309160_04504</name>
</gene>
<organism evidence="2">
    <name type="scientific">Aliivibrio wodanis</name>
    <dbReference type="NCBI Taxonomy" id="80852"/>
    <lineage>
        <taxon>Bacteria</taxon>
        <taxon>Pseudomonadati</taxon>
        <taxon>Pseudomonadota</taxon>
        <taxon>Gammaproteobacteria</taxon>
        <taxon>Vibrionales</taxon>
        <taxon>Vibrionaceae</taxon>
        <taxon>Aliivibrio</taxon>
    </lineage>
</organism>
<dbReference type="EMBL" id="LR721753">
    <property type="protein sequence ID" value="VVV07010.1"/>
    <property type="molecule type" value="Genomic_DNA"/>
</dbReference>